<dbReference type="NCBIfam" id="NF033611">
    <property type="entry name" value="SAVED"/>
    <property type="match status" value="1"/>
</dbReference>
<protein>
    <submittedName>
        <fullName evidence="2">SAVED domain-containing protein</fullName>
    </submittedName>
</protein>
<accession>A0A3A8K1E0</accession>
<evidence type="ECO:0000313" key="2">
    <source>
        <dbReference type="EMBL" id="RKH02098.1"/>
    </source>
</evidence>
<dbReference type="OrthoDB" id="5493684at2"/>
<dbReference type="Pfam" id="PF18145">
    <property type="entry name" value="SAVED"/>
    <property type="match status" value="1"/>
</dbReference>
<organism evidence="2 3">
    <name type="scientific">Corallococcus carmarthensis</name>
    <dbReference type="NCBI Taxonomy" id="2316728"/>
    <lineage>
        <taxon>Bacteria</taxon>
        <taxon>Pseudomonadati</taxon>
        <taxon>Myxococcota</taxon>
        <taxon>Myxococcia</taxon>
        <taxon>Myxococcales</taxon>
        <taxon>Cystobacterineae</taxon>
        <taxon>Myxococcaceae</taxon>
        <taxon>Corallococcus</taxon>
    </lineage>
</organism>
<dbReference type="AlphaFoldDB" id="A0A3A8K1E0"/>
<dbReference type="InterPro" id="IPR040836">
    <property type="entry name" value="SAVED"/>
</dbReference>
<evidence type="ECO:0000313" key="3">
    <source>
        <dbReference type="Proteomes" id="UP000268313"/>
    </source>
</evidence>
<comment type="caution">
    <text evidence="2">The sequence shown here is derived from an EMBL/GenBank/DDBJ whole genome shotgun (WGS) entry which is preliminary data.</text>
</comment>
<reference evidence="3" key="1">
    <citation type="submission" date="2018-09" db="EMBL/GenBank/DDBJ databases">
        <authorList>
            <person name="Livingstone P.G."/>
            <person name="Whitworth D.E."/>
        </authorList>
    </citation>
    <scope>NUCLEOTIDE SEQUENCE [LARGE SCALE GENOMIC DNA]</scope>
    <source>
        <strain evidence="3">CA043D</strain>
    </source>
</reference>
<sequence length="600" mass="68229">MNIPIDKKTNALLLRYEHDRAVIEPAARAAIAQAGMEAHQYVESVAVHERDADWNVRKQRPQDWAGAFAENDRFAETLTRKEGELGVNHLPVHLFPLAPLMLGMHLASRLERRPLCVYQQNPNGDWWLGYQRDQAPSEEPYFEIDGLPTGPQGGRGHVALVIEVTRSIREKALAQFKERHPAALLATVVLRPLRGISPTAFEGPAQAARAARQFRQVLDTLHEHLEGCESVLLAMDGPGSLAAALGTAINPETQHPLRLHHFDQGTSTYVPVHLLRPRRKEERPAALLTPEWMAEATHVLEKVRAVHQKLVTWLRETEQAALVERIQGADLLQSHIGVAPELSSGPLYRHVKGSWNFHADLLLRLGALRQLLASDEDWNECVRLLLVHEAFHVGQGGLTSYNYSGSGRTGFVLEVADFDADEMAIEVALAWRRAKHGDAVREKGETRTVEQIVWNVVEFLRVFEPDRPVMELSERRLRRYLIWFFHACRLSALARKAKDAPGLGLVTIEIAGLPTFPDPDEEYAQQRIRLDYFDKDTPVAVAVYFRRRLVREENHRAWVERLFQVFRDWESTPLEKARDDMRLIFEQLFNRNRDLVASGS</sequence>
<keyword evidence="3" id="KW-1185">Reference proteome</keyword>
<dbReference type="Proteomes" id="UP000268313">
    <property type="component" value="Unassembled WGS sequence"/>
</dbReference>
<dbReference type="EMBL" id="RAWE01000059">
    <property type="protein sequence ID" value="RKH02098.1"/>
    <property type="molecule type" value="Genomic_DNA"/>
</dbReference>
<feature type="domain" description="SMODS-associated and fused to various effectors" evidence="1">
    <location>
        <begin position="87"/>
        <end position="272"/>
    </location>
</feature>
<evidence type="ECO:0000259" key="1">
    <source>
        <dbReference type="Pfam" id="PF18145"/>
    </source>
</evidence>
<name>A0A3A8K1E0_9BACT</name>
<dbReference type="RefSeq" id="WP_120603777.1">
    <property type="nucleotide sequence ID" value="NZ_RAWE01000059.1"/>
</dbReference>
<gene>
    <name evidence="2" type="ORF">D7X32_17960</name>
</gene>
<proteinExistence type="predicted"/>